<dbReference type="AlphaFoldDB" id="A0ABD1NFU8"/>
<accession>A0ABD1NFU8</accession>
<dbReference type="Proteomes" id="UP001603857">
    <property type="component" value="Unassembled WGS sequence"/>
</dbReference>
<protein>
    <recommendedName>
        <fullName evidence="6">TF-B3 domain-containing protein</fullName>
    </recommendedName>
</protein>
<dbReference type="EMBL" id="JBGMDY010000001">
    <property type="protein sequence ID" value="KAL2346995.1"/>
    <property type="molecule type" value="Genomic_DNA"/>
</dbReference>
<dbReference type="InterPro" id="IPR003340">
    <property type="entry name" value="B3_DNA-bd"/>
</dbReference>
<dbReference type="InterPro" id="IPR050655">
    <property type="entry name" value="Plant_B3_domain"/>
</dbReference>
<dbReference type="GO" id="GO:0005634">
    <property type="term" value="C:nucleus"/>
    <property type="evidence" value="ECO:0007669"/>
    <property type="project" value="UniProtKB-SubCell"/>
</dbReference>
<feature type="domain" description="TF-B3" evidence="6">
    <location>
        <begin position="16"/>
        <end position="109"/>
    </location>
</feature>
<dbReference type="CDD" id="cd10017">
    <property type="entry name" value="B3_DNA"/>
    <property type="match status" value="2"/>
</dbReference>
<evidence type="ECO:0000256" key="4">
    <source>
        <dbReference type="ARBA" id="ARBA00023163"/>
    </source>
</evidence>
<evidence type="ECO:0000259" key="6">
    <source>
        <dbReference type="PROSITE" id="PS50863"/>
    </source>
</evidence>
<reference evidence="7 8" key="1">
    <citation type="submission" date="2024-08" db="EMBL/GenBank/DDBJ databases">
        <title>Insights into the chromosomal genome structure of Flemingia macrophylla.</title>
        <authorList>
            <person name="Ding Y."/>
            <person name="Zhao Y."/>
            <person name="Bi W."/>
            <person name="Wu M."/>
            <person name="Zhao G."/>
            <person name="Gong Y."/>
            <person name="Li W."/>
            <person name="Zhang P."/>
        </authorList>
    </citation>
    <scope>NUCLEOTIDE SEQUENCE [LARGE SCALE GENOMIC DNA]</scope>
    <source>
        <strain evidence="7">DYQJB</strain>
        <tissue evidence="7">Leaf</tissue>
    </source>
</reference>
<dbReference type="Gene3D" id="2.40.330.10">
    <property type="entry name" value="DNA-binding pseudobarrel domain"/>
    <property type="match status" value="2"/>
</dbReference>
<feature type="domain" description="TF-B3" evidence="6">
    <location>
        <begin position="410"/>
        <end position="505"/>
    </location>
</feature>
<evidence type="ECO:0000256" key="1">
    <source>
        <dbReference type="ARBA" id="ARBA00004123"/>
    </source>
</evidence>
<evidence type="ECO:0000256" key="3">
    <source>
        <dbReference type="ARBA" id="ARBA00023125"/>
    </source>
</evidence>
<dbReference type="SUPFAM" id="SSF101936">
    <property type="entry name" value="DNA-binding pseudobarrel domain"/>
    <property type="match status" value="2"/>
</dbReference>
<keyword evidence="3" id="KW-0238">DNA-binding</keyword>
<keyword evidence="2" id="KW-0805">Transcription regulation</keyword>
<dbReference type="PANTHER" id="PTHR31920">
    <property type="entry name" value="B3 DOMAIN-CONTAINING"/>
    <property type="match status" value="1"/>
</dbReference>
<sequence>MGSKRHRPKQTSPSPTYFFKVIAKQEHLKTLYIPPAFSSTVSHLVNKKIILNDSTGKQWKVGVLEVNGSFVFEEGWNAFSLDHGLNVGYFLVFNYIKDLHFDVKIFDTSACEKLDFSKNRNQKKRSRGRNGSPVKDGKVVRQGHNALVVSQLNVPKKKNQRSKVDSAILQNSKESGQLMCISEHSEDPYYSTNLEFDQSHGVDDITNFANGNPKVPNADYGTDIFQYDAIVCSKNPMFEVGMGAYLEISELEMSGGNTTLGEANKSTYDKTSVLQLEANKEIKAIMPNKDAAEFQFAEGLENDQAAISKEEHDLHIRGFHDTKQKFDGITNFLYVDIHNANSEMKKVPVDMTVEIGGSMDELNVTGEMSENIKNELVTLDELGAAGLPEETKGELDHSSDMFNQDNESHFQSALTFSCVVPNDDVYLELPKCLHVIKESRQKKIVLLRDPLRRLWPVFYHEKLRLLTHGWLDFSRANKIEADDVCTFEAEAEDKYKRIVTVRIAHKRC</sequence>
<dbReference type="Pfam" id="PF02362">
    <property type="entry name" value="B3"/>
    <property type="match status" value="2"/>
</dbReference>
<keyword evidence="5" id="KW-0539">Nucleus</keyword>
<name>A0ABD1NFU8_9FABA</name>
<comment type="caution">
    <text evidence="7">The sequence shown here is derived from an EMBL/GenBank/DDBJ whole genome shotgun (WGS) entry which is preliminary data.</text>
</comment>
<gene>
    <name evidence="7" type="ORF">Fmac_000995</name>
</gene>
<dbReference type="GO" id="GO:0003677">
    <property type="term" value="F:DNA binding"/>
    <property type="evidence" value="ECO:0007669"/>
    <property type="project" value="UniProtKB-KW"/>
</dbReference>
<evidence type="ECO:0000313" key="7">
    <source>
        <dbReference type="EMBL" id="KAL2346995.1"/>
    </source>
</evidence>
<dbReference type="SMART" id="SM01019">
    <property type="entry name" value="B3"/>
    <property type="match status" value="2"/>
</dbReference>
<keyword evidence="4" id="KW-0804">Transcription</keyword>
<dbReference type="PANTHER" id="PTHR31920:SF145">
    <property type="entry name" value="B3 DOMAIN-CONTAINING PROTEIN REM20-LIKE ISOFORM X1"/>
    <property type="match status" value="1"/>
</dbReference>
<evidence type="ECO:0000256" key="2">
    <source>
        <dbReference type="ARBA" id="ARBA00023015"/>
    </source>
</evidence>
<evidence type="ECO:0000313" key="8">
    <source>
        <dbReference type="Proteomes" id="UP001603857"/>
    </source>
</evidence>
<dbReference type="InterPro" id="IPR015300">
    <property type="entry name" value="DNA-bd_pseudobarrel_sf"/>
</dbReference>
<organism evidence="7 8">
    <name type="scientific">Flemingia macrophylla</name>
    <dbReference type="NCBI Taxonomy" id="520843"/>
    <lineage>
        <taxon>Eukaryota</taxon>
        <taxon>Viridiplantae</taxon>
        <taxon>Streptophyta</taxon>
        <taxon>Embryophyta</taxon>
        <taxon>Tracheophyta</taxon>
        <taxon>Spermatophyta</taxon>
        <taxon>Magnoliopsida</taxon>
        <taxon>eudicotyledons</taxon>
        <taxon>Gunneridae</taxon>
        <taxon>Pentapetalae</taxon>
        <taxon>rosids</taxon>
        <taxon>fabids</taxon>
        <taxon>Fabales</taxon>
        <taxon>Fabaceae</taxon>
        <taxon>Papilionoideae</taxon>
        <taxon>50 kb inversion clade</taxon>
        <taxon>NPAAA clade</taxon>
        <taxon>indigoferoid/millettioid clade</taxon>
        <taxon>Phaseoleae</taxon>
        <taxon>Flemingia</taxon>
    </lineage>
</organism>
<proteinExistence type="predicted"/>
<comment type="subcellular location">
    <subcellularLocation>
        <location evidence="1">Nucleus</location>
    </subcellularLocation>
</comment>
<dbReference type="PROSITE" id="PS50863">
    <property type="entry name" value="B3"/>
    <property type="match status" value="2"/>
</dbReference>
<keyword evidence="8" id="KW-1185">Reference proteome</keyword>
<evidence type="ECO:0000256" key="5">
    <source>
        <dbReference type="ARBA" id="ARBA00023242"/>
    </source>
</evidence>